<feature type="chain" id="PRO_5038984517" evidence="3">
    <location>
        <begin position="29"/>
        <end position="425"/>
    </location>
</feature>
<dbReference type="InterPro" id="IPR028082">
    <property type="entry name" value="Peripla_BP_I"/>
</dbReference>
<evidence type="ECO:0000313" key="5">
    <source>
        <dbReference type="EMBL" id="QEC49614.1"/>
    </source>
</evidence>
<dbReference type="InterPro" id="IPR028081">
    <property type="entry name" value="Leu-bd"/>
</dbReference>
<evidence type="ECO:0000259" key="4">
    <source>
        <dbReference type="Pfam" id="PF13458"/>
    </source>
</evidence>
<dbReference type="Gene3D" id="3.40.50.2300">
    <property type="match status" value="2"/>
</dbReference>
<dbReference type="CDD" id="cd06342">
    <property type="entry name" value="PBP1_ABC_LIVBP-like"/>
    <property type="match status" value="1"/>
</dbReference>
<reference evidence="5" key="1">
    <citation type="journal article" date="2018" name="J. Microbiol.">
        <title>Baekduia soli gen. nov., sp. nov., a novel bacterium isolated from the soil of Baekdu Mountain and proposal of a novel family name, Baekduiaceae fam. nov.</title>
        <authorList>
            <person name="An D.S."/>
            <person name="Siddiqi M.Z."/>
            <person name="Kim K.H."/>
            <person name="Yu H.S."/>
            <person name="Im W.T."/>
        </authorList>
    </citation>
    <scope>NUCLEOTIDE SEQUENCE [LARGE SCALE GENOMIC DNA]</scope>
    <source>
        <strain evidence="5">BR7-21</strain>
    </source>
</reference>
<organism evidence="5 6">
    <name type="scientific">Baekduia soli</name>
    <dbReference type="NCBI Taxonomy" id="496014"/>
    <lineage>
        <taxon>Bacteria</taxon>
        <taxon>Bacillati</taxon>
        <taxon>Actinomycetota</taxon>
        <taxon>Thermoleophilia</taxon>
        <taxon>Solirubrobacterales</taxon>
        <taxon>Baekduiaceae</taxon>
        <taxon>Baekduia</taxon>
    </lineage>
</organism>
<feature type="signal peptide" evidence="3">
    <location>
        <begin position="1"/>
        <end position="28"/>
    </location>
</feature>
<dbReference type="Proteomes" id="UP000321805">
    <property type="component" value="Chromosome"/>
</dbReference>
<sequence>MRRGLTLRVRHVAASGCLLAALSFGVAACGSSSSGSQSSSSSSGSTGSSTLTIYSSLPLQGDSRAQSLSVVNGEKLALAAKGGKVGNFTIKYVSLDDSTAAAGKWDPGATSADARKAAQDKSTIGYLGEFNSGASAISIPILNEAGVLQVSPSNTATGLTRSLGADKGEPDKYYPSGKRTYGRVVPADHIQGAAQVSYQKDNGCTKSYLLNDKEVYGAGLAKNVAAAAKVQGLTIVGNTGMDPKAANYRSVAQTIKASGADCVFFGGITDNNAVQLFKDLHAAMPTAKLFGPDGVAETAFFSKLGASLEKVTYITNPTLDPKLYPPAGQEFFKTYKAKFGTEPEAYAIYGYEAMGVMLQAIQNAGAKGNDRQAVIDAFFKIKDRDSVLGKYSIDENGDTTLSDYGGDRVQNGKLVFDKVIKAQTS</sequence>
<dbReference type="PANTHER" id="PTHR47151:SF2">
    <property type="entry name" value="AMINO ACID BINDING PROTEIN"/>
    <property type="match status" value="1"/>
</dbReference>
<evidence type="ECO:0000256" key="3">
    <source>
        <dbReference type="SAM" id="SignalP"/>
    </source>
</evidence>
<gene>
    <name evidence="5" type="ORF">FSW04_19920</name>
</gene>
<evidence type="ECO:0000256" key="2">
    <source>
        <dbReference type="ARBA" id="ARBA00022729"/>
    </source>
</evidence>
<keyword evidence="2 3" id="KW-0732">Signal</keyword>
<feature type="domain" description="Leucine-binding protein" evidence="4">
    <location>
        <begin position="57"/>
        <end position="397"/>
    </location>
</feature>
<dbReference type="AlphaFoldDB" id="A0A5B8U960"/>
<comment type="similarity">
    <text evidence="1">Belongs to the leucine-binding protein family.</text>
</comment>
<dbReference type="Pfam" id="PF13458">
    <property type="entry name" value="Peripla_BP_6"/>
    <property type="match status" value="1"/>
</dbReference>
<dbReference type="PROSITE" id="PS51257">
    <property type="entry name" value="PROKAR_LIPOPROTEIN"/>
    <property type="match status" value="1"/>
</dbReference>
<reference evidence="5" key="2">
    <citation type="submission" date="2019-08" db="EMBL/GenBank/DDBJ databases">
        <authorList>
            <person name="Im W.-T."/>
        </authorList>
    </citation>
    <scope>NUCLEOTIDE SEQUENCE</scope>
    <source>
        <strain evidence="5">BR7-21</strain>
    </source>
</reference>
<accession>A0A5B8U960</accession>
<dbReference type="OrthoDB" id="9772589at2"/>
<dbReference type="PANTHER" id="PTHR47151">
    <property type="entry name" value="LEU/ILE/VAL-BINDING ABC TRANSPORTER SUBUNIT"/>
    <property type="match status" value="1"/>
</dbReference>
<dbReference type="EMBL" id="CP042430">
    <property type="protein sequence ID" value="QEC49614.1"/>
    <property type="molecule type" value="Genomic_DNA"/>
</dbReference>
<protein>
    <submittedName>
        <fullName evidence="5">ABC transporter substrate-binding protein</fullName>
    </submittedName>
</protein>
<evidence type="ECO:0000313" key="6">
    <source>
        <dbReference type="Proteomes" id="UP000321805"/>
    </source>
</evidence>
<dbReference type="SUPFAM" id="SSF53822">
    <property type="entry name" value="Periplasmic binding protein-like I"/>
    <property type="match status" value="1"/>
</dbReference>
<name>A0A5B8U960_9ACTN</name>
<dbReference type="KEGG" id="bsol:FSW04_19920"/>
<keyword evidence="6" id="KW-1185">Reference proteome</keyword>
<proteinExistence type="inferred from homology"/>
<evidence type="ECO:0000256" key="1">
    <source>
        <dbReference type="ARBA" id="ARBA00010062"/>
    </source>
</evidence>